<organism evidence="3 4">
    <name type="scientific">Marasmius tenuissimus</name>
    <dbReference type="NCBI Taxonomy" id="585030"/>
    <lineage>
        <taxon>Eukaryota</taxon>
        <taxon>Fungi</taxon>
        <taxon>Dikarya</taxon>
        <taxon>Basidiomycota</taxon>
        <taxon>Agaricomycotina</taxon>
        <taxon>Agaricomycetes</taxon>
        <taxon>Agaricomycetidae</taxon>
        <taxon>Agaricales</taxon>
        <taxon>Marasmiineae</taxon>
        <taxon>Marasmiaceae</taxon>
        <taxon>Marasmius</taxon>
    </lineage>
</organism>
<evidence type="ECO:0000259" key="2">
    <source>
        <dbReference type="Pfam" id="PF11838"/>
    </source>
</evidence>
<dbReference type="GO" id="GO:0016285">
    <property type="term" value="F:alanyl aminopeptidase activity"/>
    <property type="evidence" value="ECO:0007669"/>
    <property type="project" value="UniProtKB-EC"/>
</dbReference>
<comment type="similarity">
    <text evidence="1">Belongs to the peptidase M1 family.</text>
</comment>
<dbReference type="InterPro" id="IPR027268">
    <property type="entry name" value="Peptidase_M4/M1_CTD_sf"/>
</dbReference>
<keyword evidence="3" id="KW-0645">Protease</keyword>
<accession>A0ABR2ZY16</accession>
<feature type="domain" description="ERAP1-like C-terminal" evidence="2">
    <location>
        <begin position="148"/>
        <end position="464"/>
    </location>
</feature>
<dbReference type="InterPro" id="IPR024571">
    <property type="entry name" value="ERAP1-like_C_dom"/>
</dbReference>
<evidence type="ECO:0000313" key="4">
    <source>
        <dbReference type="Proteomes" id="UP001437256"/>
    </source>
</evidence>
<gene>
    <name evidence="3" type="primary">APE2_3</name>
    <name evidence="3" type="ORF">AAF712_006534</name>
</gene>
<evidence type="ECO:0000256" key="1">
    <source>
        <dbReference type="ARBA" id="ARBA00010136"/>
    </source>
</evidence>
<dbReference type="EMBL" id="JBBXMP010000035">
    <property type="protein sequence ID" value="KAL0066491.1"/>
    <property type="molecule type" value="Genomic_DNA"/>
</dbReference>
<dbReference type="SUPFAM" id="SSF55486">
    <property type="entry name" value="Metalloproteases ('zincins'), catalytic domain"/>
    <property type="match status" value="1"/>
</dbReference>
<dbReference type="PANTHER" id="PTHR11533">
    <property type="entry name" value="PROTEASE M1 ZINC METALLOPROTEASE"/>
    <property type="match status" value="1"/>
</dbReference>
<sequence>MLAAHVRTERFLKGVSIYLKNHLYGSTTTSDLWEGISDATGELCVFLAPSVSVVLTRRSGQDIERLMDNWVTKTGFPLLTVTETDGGVKVRQDRLLETGLAVGKDNETIWNVPLAILSVQEDGSTSIDKSLVLDEREKAYPLDTSRPYKLNAGTSGIASFTLRSDSRRLLSEISKPNSPFGAEDRLGLITDSLALSKAALMKLSDALTLIDALKHETEYLAWSSMAIALDETVSIWWEHTEIRDQLNEFRRSLFAPIVERLGYENSSSDSPDVTQLRTCAIEQCVSAGQTNVIDELKSRFKQFMDHGDDSRIPPDLQKAIFIAAVKYGGRPEYDAMKKILESPKTSSARVASIYALSGARDETLIREGLQFLLSGAKKADIAHFFLGYSTNGYARKPMVEFFHNNYDELYEQFIDTYYFKFMIEYGFSSLTSKEDLARDIEFFERKDTSRYSLVLAQSHDSIRARIAYIEHSTGDLTQWLDGRK</sequence>
<dbReference type="EC" id="3.4.11.2" evidence="3"/>
<dbReference type="InterPro" id="IPR050344">
    <property type="entry name" value="Peptidase_M1_aminopeptidases"/>
</dbReference>
<name>A0ABR2ZY16_9AGAR</name>
<dbReference type="Gene3D" id="1.25.50.20">
    <property type="match status" value="1"/>
</dbReference>
<dbReference type="Gene3D" id="2.60.40.1910">
    <property type="match status" value="1"/>
</dbReference>
<dbReference type="Proteomes" id="UP001437256">
    <property type="component" value="Unassembled WGS sequence"/>
</dbReference>
<dbReference type="Gene3D" id="1.10.390.10">
    <property type="entry name" value="Neutral Protease Domain 2"/>
    <property type="match status" value="1"/>
</dbReference>
<dbReference type="PANTHER" id="PTHR11533:SF174">
    <property type="entry name" value="PUROMYCIN-SENSITIVE AMINOPEPTIDASE-RELATED"/>
    <property type="match status" value="1"/>
</dbReference>
<comment type="caution">
    <text evidence="3">The sequence shown here is derived from an EMBL/GenBank/DDBJ whole genome shotgun (WGS) entry which is preliminary data.</text>
</comment>
<keyword evidence="4" id="KW-1185">Reference proteome</keyword>
<reference evidence="3 4" key="1">
    <citation type="submission" date="2024-05" db="EMBL/GenBank/DDBJ databases">
        <title>A draft genome resource for the thread blight pathogen Marasmius tenuissimus strain MS-2.</title>
        <authorList>
            <person name="Yulfo-Soto G.E."/>
            <person name="Baruah I.K."/>
            <person name="Amoako-Attah I."/>
            <person name="Bukari Y."/>
            <person name="Meinhardt L.W."/>
            <person name="Bailey B.A."/>
            <person name="Cohen S.P."/>
        </authorList>
    </citation>
    <scope>NUCLEOTIDE SEQUENCE [LARGE SCALE GENOMIC DNA]</scope>
    <source>
        <strain evidence="3 4">MS-2</strain>
    </source>
</reference>
<proteinExistence type="inferred from homology"/>
<protein>
    <submittedName>
        <fullName evidence="3">Aminopeptidase 2 mitochondrial</fullName>
        <ecNumber evidence="3">3.4.11.2</ecNumber>
    </submittedName>
</protein>
<keyword evidence="3" id="KW-0031">Aminopeptidase</keyword>
<keyword evidence="3" id="KW-0378">Hydrolase</keyword>
<dbReference type="Pfam" id="PF11838">
    <property type="entry name" value="ERAP1_C"/>
    <property type="match status" value="1"/>
</dbReference>
<evidence type="ECO:0000313" key="3">
    <source>
        <dbReference type="EMBL" id="KAL0066491.1"/>
    </source>
</evidence>